<dbReference type="Proteomes" id="UP000262379">
    <property type="component" value="Unassembled WGS sequence"/>
</dbReference>
<name>A0A371X429_9HYPH</name>
<evidence type="ECO:0000256" key="1">
    <source>
        <dbReference type="SAM" id="MobiDB-lite"/>
    </source>
</evidence>
<accession>A0A371X429</accession>
<feature type="region of interest" description="Disordered" evidence="1">
    <location>
        <begin position="39"/>
        <end position="61"/>
    </location>
</feature>
<gene>
    <name evidence="2" type="ORF">DY251_19565</name>
</gene>
<keyword evidence="3" id="KW-1185">Reference proteome</keyword>
<dbReference type="EMBL" id="QURN01000020">
    <property type="protein sequence ID" value="RFC63981.1"/>
    <property type="molecule type" value="Genomic_DNA"/>
</dbReference>
<dbReference type="AlphaFoldDB" id="A0A371X429"/>
<evidence type="ECO:0000313" key="2">
    <source>
        <dbReference type="EMBL" id="RFC63981.1"/>
    </source>
</evidence>
<proteinExistence type="predicted"/>
<protein>
    <submittedName>
        <fullName evidence="2">Uncharacterized protein</fullName>
    </submittedName>
</protein>
<comment type="caution">
    <text evidence="2">The sequence shown here is derived from an EMBL/GenBank/DDBJ whole genome shotgun (WGS) entry which is preliminary data.</text>
</comment>
<reference evidence="3" key="1">
    <citation type="submission" date="2018-08" db="EMBL/GenBank/DDBJ databases">
        <authorList>
            <person name="Im W.T."/>
        </authorList>
    </citation>
    <scope>NUCLEOTIDE SEQUENCE [LARGE SCALE GENOMIC DNA]</scope>
    <source>
        <strain evidence="3">LA-28</strain>
    </source>
</reference>
<sequence length="72" mass="7806">MMIVGEKSSDGWKSSAARTSAGLRNYAVKSNAVRISGDRRKNDGGWTISGGRRNKIADGNEKWPGSGPFFLF</sequence>
<organism evidence="2 3">
    <name type="scientific">Mesorhizobium denitrificans</name>
    <dbReference type="NCBI Taxonomy" id="2294114"/>
    <lineage>
        <taxon>Bacteria</taxon>
        <taxon>Pseudomonadati</taxon>
        <taxon>Pseudomonadota</taxon>
        <taxon>Alphaproteobacteria</taxon>
        <taxon>Hyphomicrobiales</taxon>
        <taxon>Phyllobacteriaceae</taxon>
        <taxon>Mesorhizobium</taxon>
    </lineage>
</organism>
<evidence type="ECO:0000313" key="3">
    <source>
        <dbReference type="Proteomes" id="UP000262379"/>
    </source>
</evidence>